<name>A0A517YDP2_9BACT</name>
<gene>
    <name evidence="1" type="ORF">ETAA8_34510</name>
</gene>
<dbReference type="KEGG" id="aagg:ETAA8_34510"/>
<dbReference type="EMBL" id="CP036274">
    <property type="protein sequence ID" value="QDU28351.1"/>
    <property type="molecule type" value="Genomic_DNA"/>
</dbReference>
<organism evidence="1 2">
    <name type="scientific">Anatilimnocola aggregata</name>
    <dbReference type="NCBI Taxonomy" id="2528021"/>
    <lineage>
        <taxon>Bacteria</taxon>
        <taxon>Pseudomonadati</taxon>
        <taxon>Planctomycetota</taxon>
        <taxon>Planctomycetia</taxon>
        <taxon>Pirellulales</taxon>
        <taxon>Pirellulaceae</taxon>
        <taxon>Anatilimnocola</taxon>
    </lineage>
</organism>
<protein>
    <submittedName>
        <fullName evidence="1">Uncharacterized protein</fullName>
    </submittedName>
</protein>
<evidence type="ECO:0000313" key="1">
    <source>
        <dbReference type="EMBL" id="QDU28351.1"/>
    </source>
</evidence>
<reference evidence="1 2" key="1">
    <citation type="submission" date="2019-02" db="EMBL/GenBank/DDBJ databases">
        <title>Deep-cultivation of Planctomycetes and their phenomic and genomic characterization uncovers novel biology.</title>
        <authorList>
            <person name="Wiegand S."/>
            <person name="Jogler M."/>
            <person name="Boedeker C."/>
            <person name="Pinto D."/>
            <person name="Vollmers J."/>
            <person name="Rivas-Marin E."/>
            <person name="Kohn T."/>
            <person name="Peeters S.H."/>
            <person name="Heuer A."/>
            <person name="Rast P."/>
            <person name="Oberbeckmann S."/>
            <person name="Bunk B."/>
            <person name="Jeske O."/>
            <person name="Meyerdierks A."/>
            <person name="Storesund J.E."/>
            <person name="Kallscheuer N."/>
            <person name="Luecker S."/>
            <person name="Lage O.M."/>
            <person name="Pohl T."/>
            <person name="Merkel B.J."/>
            <person name="Hornburger P."/>
            <person name="Mueller R.-W."/>
            <person name="Bruemmer F."/>
            <person name="Labrenz M."/>
            <person name="Spormann A.M."/>
            <person name="Op den Camp H."/>
            <person name="Overmann J."/>
            <person name="Amann R."/>
            <person name="Jetten M.S.M."/>
            <person name="Mascher T."/>
            <person name="Medema M.H."/>
            <person name="Devos D.P."/>
            <person name="Kaster A.-K."/>
            <person name="Ovreas L."/>
            <person name="Rohde M."/>
            <person name="Galperin M.Y."/>
            <person name="Jogler C."/>
        </authorList>
    </citation>
    <scope>NUCLEOTIDE SEQUENCE [LARGE SCALE GENOMIC DNA]</scope>
    <source>
        <strain evidence="1 2">ETA_A8</strain>
    </source>
</reference>
<dbReference type="Proteomes" id="UP000315017">
    <property type="component" value="Chromosome"/>
</dbReference>
<keyword evidence="2" id="KW-1185">Reference proteome</keyword>
<sequence length="156" mass="17137">MTIKQDIALELQRLAPSGGELEVRTATGRIVSQLDVVDAVGCSFTCFDYQSTNLAAATVDSLKALSNKIQQRLTYLMEPISLLETDTESVSIQMRSSPPQVGDDGRSYYELLVRRGGEVTLRRYHKAAGQPRQIVPAHVTREVLGRLAEDFVAVIG</sequence>
<proteinExistence type="predicted"/>
<evidence type="ECO:0000313" key="2">
    <source>
        <dbReference type="Proteomes" id="UP000315017"/>
    </source>
</evidence>
<dbReference type="AlphaFoldDB" id="A0A517YDP2"/>
<accession>A0A517YDP2</accession>